<proteinExistence type="predicted"/>
<evidence type="ECO:0000313" key="1">
    <source>
        <dbReference type="EMBL" id="RMZ69852.1"/>
    </source>
</evidence>
<dbReference type="Proteomes" id="UP000265663">
    <property type="component" value="Unassembled WGS sequence"/>
</dbReference>
<reference evidence="1 2" key="1">
    <citation type="journal article" date="2014" name="PLoS ONE">
        <title>De novo Genome Assembly of the Fungal Plant Pathogen Pyrenophora semeniperda.</title>
        <authorList>
            <person name="Soliai M.M."/>
            <person name="Meyer S.E."/>
            <person name="Udall J.A."/>
            <person name="Elzinga D.E."/>
            <person name="Hermansen R.A."/>
            <person name="Bodily P.M."/>
            <person name="Hart A.A."/>
            <person name="Coleman C.E."/>
        </authorList>
    </citation>
    <scope>NUCLEOTIDE SEQUENCE [LARGE SCALE GENOMIC DNA]</scope>
    <source>
        <strain evidence="1 2">CCB06</strain>
        <tissue evidence="1">Mycelium</tissue>
    </source>
</reference>
<accession>A0A3M7M5W5</accession>
<gene>
    <name evidence="1" type="ORF">GMOD_00008784</name>
</gene>
<protein>
    <submittedName>
        <fullName evidence="1">Uncharacterized protein</fullName>
    </submittedName>
</protein>
<dbReference type="EMBL" id="KE747823">
    <property type="protein sequence ID" value="RMZ69852.1"/>
    <property type="molecule type" value="Genomic_DNA"/>
</dbReference>
<evidence type="ECO:0000313" key="2">
    <source>
        <dbReference type="Proteomes" id="UP000265663"/>
    </source>
</evidence>
<keyword evidence="2" id="KW-1185">Reference proteome</keyword>
<name>A0A3M7M5W5_9PLEO</name>
<sequence>MVDGDLERRGGWPVVRRRRRRIAFLLGQSESSARQRTGAATIVGRRGLKRTMMCTKETRICQRQRQRQRQRRAATLTCTVVVVLSSLSAQCGRPDYADATCGISAVISAPLLGHIGRLTAETRPREQVASRRPRFLQSGLLLHVARLGTAPGTISPQARGKSYS</sequence>
<organism evidence="1 2">
    <name type="scientific">Pyrenophora seminiperda CCB06</name>
    <dbReference type="NCBI Taxonomy" id="1302712"/>
    <lineage>
        <taxon>Eukaryota</taxon>
        <taxon>Fungi</taxon>
        <taxon>Dikarya</taxon>
        <taxon>Ascomycota</taxon>
        <taxon>Pezizomycotina</taxon>
        <taxon>Dothideomycetes</taxon>
        <taxon>Pleosporomycetidae</taxon>
        <taxon>Pleosporales</taxon>
        <taxon>Pleosporineae</taxon>
        <taxon>Pleosporaceae</taxon>
        <taxon>Pyrenophora</taxon>
    </lineage>
</organism>
<dbReference type="AlphaFoldDB" id="A0A3M7M5W5"/>